<feature type="transmembrane region" description="Helical" evidence="2">
    <location>
        <begin position="563"/>
        <end position="580"/>
    </location>
</feature>
<feature type="coiled-coil region" evidence="1">
    <location>
        <begin position="190"/>
        <end position="221"/>
    </location>
</feature>
<reference evidence="3" key="1">
    <citation type="journal article" date="2020" name="Viruses">
        <title>Soybean Thrips (Thysanoptera: Thripidae) Harbor Highly Diverse Populations of Arthropod, Fungal and Plant Viruses.</title>
        <authorList>
            <person name="Thekke-Veetil T."/>
            <person name="Lagos-Kutz D."/>
            <person name="McCoppin N.K."/>
            <person name="Hartman G.L."/>
            <person name="Ju H.K."/>
            <person name="Lim H.S."/>
            <person name="Domier L.L."/>
        </authorList>
    </citation>
    <scope>NUCLEOTIDE SEQUENCE</scope>
    <source>
        <strain evidence="3">STN1BV5</strain>
    </source>
</reference>
<evidence type="ECO:0000256" key="1">
    <source>
        <dbReference type="SAM" id="Coils"/>
    </source>
</evidence>
<accession>A0A7T3R0N4</accession>
<name>A0A7T3R0N4_9VIRU</name>
<proteinExistence type="predicted"/>
<feature type="transmembrane region" description="Helical" evidence="2">
    <location>
        <begin position="587"/>
        <end position="607"/>
    </location>
</feature>
<feature type="transmembrane region" description="Helical" evidence="2">
    <location>
        <begin position="770"/>
        <end position="792"/>
    </location>
</feature>
<dbReference type="EMBL" id="MW023862">
    <property type="protein sequence ID" value="QPZ88393.1"/>
    <property type="molecule type" value="Viral_cRNA"/>
</dbReference>
<keyword evidence="2" id="KW-0812">Transmembrane</keyword>
<evidence type="ECO:0000313" key="3">
    <source>
        <dbReference type="EMBL" id="QPZ88393.1"/>
    </source>
</evidence>
<keyword evidence="2" id="KW-1133">Transmembrane helix</keyword>
<sequence length="1485" mass="168294">MRRRSILLFTILMATYFEGSQFLPLKNERIFESYSKTVKYTVKNFTEGASNNYLVGIDEETAKVEMTEYMPLLEAVFLFLKEEPCKRELIILGNSTSNTGWSFGIVLGEDNGINWGLIYDKFDGFSGLTKQCNMPCERGDFEGLISYSYCILSNEARRRRSAFQGGVPEQYNTYEMVEDVNHRSISKEGAKDLKAKIDQTKKAIKNMNESLNNAIDQAKKSLEGSLITNLQFLAGKIEAEDRNQGQKIKHLTNEFYKLKNEMKTSSQNLQAILNSPNSHPDEVRTALNKMIDAQSELLNKIDNARFGIQELAARVELDRDGEDLCSKEDYRLTHPCSCSVGAVDVRVSPVSLREGFGIAKMTCRIGDASKAELSFRDYTQKSNFKDWGENSYKVGNDILEHQRKKVEAWKDLGKPSKYPCEIICLGASSIHKQDLFVNHYYLDSENKPKSEKLYYEEICQCVPNTFSCKISISDLTTEVRVSLRAISGTYRVTYDGQTTNGFVVGSEELVFKQPESGKKLMSVECNMEKKELLLMHSLKDYCNARWKGEYMMPMRLYCKNSEILWISCYLTMGGLSIISLHKQIAQILSLVLSPVLATFQALFLTFVTCNVCRAFRIRKKGHVHLQRCIFCGDTKFYDNLLNKSELMVAKAFRLHRLTQCVMFRRTNRLITATLSSFNFLKFLALIFVKPTGFLLIFLSVLLLAGKTDAFDKSKIHAPNKTSIFVKVAMKSKAGDQWTMESSSHAPSENGSVNGSIMESICSNYLQRTSLMLTMSIISYLVFLLLVVVLKLASYCSICHKVNAKKITNRMGYKILLCRDCSEQRVGLRMLSEFYRDDLAATSIYRPTVIPIGLDDFSSEDENTIYENVVEMKDKKDTDKDSSKTDASDLDKVSSKCQTEAGVNRSFINFKKRTHTKKKEKKKENIKMESLSKMNECYEKTKFIGQLLIGYKSFSRILVMLIVASLLFKPTFCGEISKDKHGTKIIENFLKDLVETGFQPDPDVMFHKLDSRVSMGLITEDSVCTEGGCVVSTELDLILKGEAGLQLGFELFNSTSMEDPVLIDLRVAAAGHLCTYTDQYETFPVLMKEVSYAKCTGSCDDIESLKDLRKGNLYFNHSIPYDSDWGCNGWCFSSGSGCTSGSCWCEPAPGAQAIKVKKLVKKVAIIRICLQISGIVKCISITEDKYSNIFTMFKLSEGDDFCPELIAEKPDGTILTGQMNHLGEFSRKFGAVQRVGGKLFYADNSKWYRDCHFGYERKIIFESCCLDTWFLLPTLNLISMHKRTLNNEIVYYKNSLSYVGSYKLTMKVPKFMVKRIGTSMEIDELKIQSCEGCSNCMTGASCKVQITSQGSGVLSLGMAECQLKHPRLQVEAGTKVYDIGYFCERAVTKTEMFTVNSKIRRSSSKETKLHDGESLTIGSQAVLVDSEKLSEQGCKGFFCWGGTNYTILEIFFWLIVLAVAVPLVHYTFKLFRPFYWFFWFDFKKMS</sequence>
<evidence type="ECO:0000256" key="2">
    <source>
        <dbReference type="SAM" id="Phobius"/>
    </source>
</evidence>
<feature type="transmembrane region" description="Helical" evidence="2">
    <location>
        <begin position="1449"/>
        <end position="1467"/>
    </location>
</feature>
<feature type="transmembrane region" description="Helical" evidence="2">
    <location>
        <begin position="682"/>
        <end position="704"/>
    </location>
</feature>
<organism evidence="3">
    <name type="scientific">Soybean thrips bunya-like virus 5</name>
    <dbReference type="NCBI Taxonomy" id="2796575"/>
    <lineage>
        <taxon>Viruses</taxon>
        <taxon>Riboviria</taxon>
        <taxon>Orthornavirae</taxon>
        <taxon>Negarnaviricota</taxon>
        <taxon>Polyploviricotina</taxon>
        <taxon>Ellioviricetes</taxon>
        <taxon>Bunyavirales</taxon>
    </lineage>
</organism>
<keyword evidence="2" id="KW-0472">Membrane</keyword>
<keyword evidence="1" id="KW-0175">Coiled coil</keyword>
<protein>
    <submittedName>
        <fullName evidence="3">Putative bunyavirus glycoprotein</fullName>
    </submittedName>
</protein>